<dbReference type="PANTHER" id="PTHR43820">
    <property type="entry name" value="HIGH-AFFINITY BRANCHED-CHAIN AMINO ACID TRANSPORT ATP-BINDING PROTEIN LIVF"/>
    <property type="match status" value="1"/>
</dbReference>
<dbReference type="RefSeq" id="WP_263830543.1">
    <property type="nucleotide sequence ID" value="NZ_JAOWLB010000024.1"/>
</dbReference>
<dbReference type="Gene3D" id="3.40.50.300">
    <property type="entry name" value="P-loop containing nucleotide triphosphate hydrolases"/>
    <property type="match status" value="1"/>
</dbReference>
<evidence type="ECO:0000256" key="3">
    <source>
        <dbReference type="ARBA" id="ARBA00022741"/>
    </source>
</evidence>
<evidence type="ECO:0000256" key="1">
    <source>
        <dbReference type="ARBA" id="ARBA00005417"/>
    </source>
</evidence>
<dbReference type="InterPro" id="IPR003593">
    <property type="entry name" value="AAA+_ATPase"/>
</dbReference>
<keyword evidence="8" id="KW-1185">Reference proteome</keyword>
<dbReference type="InterPro" id="IPR027417">
    <property type="entry name" value="P-loop_NTPase"/>
</dbReference>
<evidence type="ECO:0000313" key="8">
    <source>
        <dbReference type="Proteomes" id="UP001320899"/>
    </source>
</evidence>
<comment type="caution">
    <text evidence="7">The sequence shown here is derived from an EMBL/GenBank/DDBJ whole genome shotgun (WGS) entry which is preliminary data.</text>
</comment>
<evidence type="ECO:0000256" key="2">
    <source>
        <dbReference type="ARBA" id="ARBA00022448"/>
    </source>
</evidence>
<proteinExistence type="inferred from homology"/>
<dbReference type="SUPFAM" id="SSF52540">
    <property type="entry name" value="P-loop containing nucleoside triphosphate hydrolases"/>
    <property type="match status" value="1"/>
</dbReference>
<dbReference type="CDD" id="cd03224">
    <property type="entry name" value="ABC_TM1139_LivF_branched"/>
    <property type="match status" value="1"/>
</dbReference>
<evidence type="ECO:0000259" key="6">
    <source>
        <dbReference type="PROSITE" id="PS50893"/>
    </source>
</evidence>
<dbReference type="PROSITE" id="PS50893">
    <property type="entry name" value="ABC_TRANSPORTER_2"/>
    <property type="match status" value="1"/>
</dbReference>
<dbReference type="PANTHER" id="PTHR43820:SF8">
    <property type="entry name" value="ABC TRANSPORTER SUBSTRATE-BINDING PROTEIN"/>
    <property type="match status" value="1"/>
</dbReference>
<feature type="domain" description="ABC transporter" evidence="6">
    <location>
        <begin position="5"/>
        <end position="250"/>
    </location>
</feature>
<dbReference type="Pfam" id="PF00005">
    <property type="entry name" value="ABC_tran"/>
    <property type="match status" value="1"/>
</dbReference>
<dbReference type="PROSITE" id="PS00211">
    <property type="entry name" value="ABC_TRANSPORTER_1"/>
    <property type="match status" value="1"/>
</dbReference>
<sequence>MQEKVEAQNILSMNSIEVLYDNVLLAIKGVSVQVPKGEMIALLGSNGAGKSTTLKAISGLLKAERGRISRGEIKFEGTDITEMLAQKRVEMGICHVIEGRRVFEHLTPDENLTAAAPMGMSKATLNAEKEKIYSFFPRLAERKNSQAGYLSGGEQQMLAIGRALVTQPSLLMLDEPSLGLAPFLVEEIFGIIKQINQEQGLSVLLVEQNALAALEIVSEGYLIENGRVVMHGAADALKANSDIQEFYLGGGEGTNFHEVKHYSRRKRWLS</sequence>
<gene>
    <name evidence="7" type="ORF">OE747_21590</name>
</gene>
<name>A0ABT3AQI4_9RHOB</name>
<dbReference type="InterPro" id="IPR017871">
    <property type="entry name" value="ABC_transporter-like_CS"/>
</dbReference>
<keyword evidence="4 7" id="KW-0067">ATP-binding</keyword>
<evidence type="ECO:0000256" key="5">
    <source>
        <dbReference type="ARBA" id="ARBA00022970"/>
    </source>
</evidence>
<keyword evidence="3" id="KW-0547">Nucleotide-binding</keyword>
<evidence type="ECO:0000256" key="4">
    <source>
        <dbReference type="ARBA" id="ARBA00022840"/>
    </source>
</evidence>
<dbReference type="GO" id="GO:0005524">
    <property type="term" value="F:ATP binding"/>
    <property type="evidence" value="ECO:0007669"/>
    <property type="project" value="UniProtKB-KW"/>
</dbReference>
<dbReference type="InterPro" id="IPR003439">
    <property type="entry name" value="ABC_transporter-like_ATP-bd"/>
</dbReference>
<dbReference type="SMART" id="SM00382">
    <property type="entry name" value="AAA"/>
    <property type="match status" value="1"/>
</dbReference>
<dbReference type="Proteomes" id="UP001320899">
    <property type="component" value="Unassembled WGS sequence"/>
</dbReference>
<keyword evidence="2" id="KW-0813">Transport</keyword>
<keyword evidence="5" id="KW-0029">Amino-acid transport</keyword>
<reference evidence="7 8" key="1">
    <citation type="submission" date="2022-10" db="EMBL/GenBank/DDBJ databases">
        <title>Ruegeria sp. nov., isolated from ocean surface sediments.</title>
        <authorList>
            <person name="He W."/>
            <person name="Xue H.-P."/>
            <person name="Zhang D.-F."/>
        </authorList>
    </citation>
    <scope>NUCLEOTIDE SEQUENCE [LARGE SCALE GENOMIC DNA]</scope>
    <source>
        <strain evidence="7 8">XHP0148</strain>
    </source>
</reference>
<dbReference type="EMBL" id="JAOWLB010000024">
    <property type="protein sequence ID" value="MCV2890933.1"/>
    <property type="molecule type" value="Genomic_DNA"/>
</dbReference>
<evidence type="ECO:0000313" key="7">
    <source>
        <dbReference type="EMBL" id="MCV2890933.1"/>
    </source>
</evidence>
<dbReference type="InterPro" id="IPR052156">
    <property type="entry name" value="BCAA_Transport_ATP-bd_LivF"/>
</dbReference>
<protein>
    <submittedName>
        <fullName evidence="7">ABC transporter ATP-binding protein</fullName>
    </submittedName>
</protein>
<organism evidence="7 8">
    <name type="scientific">Ruegeria aquimaris</name>
    <dbReference type="NCBI Taxonomy" id="2984333"/>
    <lineage>
        <taxon>Bacteria</taxon>
        <taxon>Pseudomonadati</taxon>
        <taxon>Pseudomonadota</taxon>
        <taxon>Alphaproteobacteria</taxon>
        <taxon>Rhodobacterales</taxon>
        <taxon>Roseobacteraceae</taxon>
        <taxon>Ruegeria</taxon>
    </lineage>
</organism>
<accession>A0ABT3AQI4</accession>
<comment type="similarity">
    <text evidence="1">Belongs to the ABC transporter superfamily.</text>
</comment>